<name>A0A4R9K1Z9_9LEPT</name>
<dbReference type="EMBL" id="RQGD01000025">
    <property type="protein sequence ID" value="TGL59146.1"/>
    <property type="molecule type" value="Genomic_DNA"/>
</dbReference>
<comment type="caution">
    <text evidence="3">The sequence shown here is derived from an EMBL/GenBank/DDBJ whole genome shotgun (WGS) entry which is preliminary data.</text>
</comment>
<dbReference type="PRINTS" id="PR00081">
    <property type="entry name" value="GDHRDH"/>
</dbReference>
<dbReference type="Gene3D" id="3.40.50.720">
    <property type="entry name" value="NAD(P)-binding Rossmann-like Domain"/>
    <property type="match status" value="1"/>
</dbReference>
<dbReference type="PROSITE" id="PS00061">
    <property type="entry name" value="ADH_SHORT"/>
    <property type="match status" value="1"/>
</dbReference>
<dbReference type="Proteomes" id="UP000297693">
    <property type="component" value="Unassembled WGS sequence"/>
</dbReference>
<comment type="similarity">
    <text evidence="1">Belongs to the short-chain dehydrogenases/reductases (SDR) family.</text>
</comment>
<proteinExistence type="inferred from homology"/>
<keyword evidence="2" id="KW-0560">Oxidoreductase</keyword>
<accession>A0A4R9K1Z9</accession>
<dbReference type="Pfam" id="PF00106">
    <property type="entry name" value="adh_short"/>
    <property type="match status" value="1"/>
</dbReference>
<dbReference type="RefSeq" id="WP_135623671.1">
    <property type="nucleotide sequence ID" value="NZ_RQGD01000025.1"/>
</dbReference>
<dbReference type="InterPro" id="IPR036291">
    <property type="entry name" value="NAD(P)-bd_dom_sf"/>
</dbReference>
<evidence type="ECO:0000256" key="2">
    <source>
        <dbReference type="ARBA" id="ARBA00023002"/>
    </source>
</evidence>
<reference evidence="3" key="1">
    <citation type="journal article" date="2019" name="PLoS Negl. Trop. Dis.">
        <title>Revisiting the worldwide diversity of Leptospira species in the environment.</title>
        <authorList>
            <person name="Vincent A.T."/>
            <person name="Schiettekatte O."/>
            <person name="Bourhy P."/>
            <person name="Veyrier F.J."/>
            <person name="Picardeau M."/>
        </authorList>
    </citation>
    <scope>NUCLEOTIDE SEQUENCE [LARGE SCALE GENOMIC DNA]</scope>
    <source>
        <strain evidence="3">201702476</strain>
    </source>
</reference>
<evidence type="ECO:0000313" key="4">
    <source>
        <dbReference type="Proteomes" id="UP000297693"/>
    </source>
</evidence>
<sequence length="249" mass="27213">MKKIIVVGASSGIGKAIAEAEWKKGSKVLLMARREREMNQIISLWNKAESPRAFALAYDVTDFKSADKVFTKALKTLGGLDEIYYASGVMPEVGKIEYNTTKDHAMMNVNVLGAISILNLAASHFTNQKHGKIIGISSIAGERGRKGNPVYNTSKAALNTYLEALRNRLSEVGVQVTTIKPGFIRTEMVSGLVLPEKGLLKVISAEDAADRIIKIVESGKDEAFVPGIWALVGFIIRNIPNFIFKKMSI</sequence>
<protein>
    <submittedName>
        <fullName evidence="3">SDR family NAD(P)-dependent oxidoreductase</fullName>
    </submittedName>
</protein>
<dbReference type="OrthoDB" id="9808814at2"/>
<dbReference type="SUPFAM" id="SSF51735">
    <property type="entry name" value="NAD(P)-binding Rossmann-fold domains"/>
    <property type="match status" value="1"/>
</dbReference>
<dbReference type="GO" id="GO:0016020">
    <property type="term" value="C:membrane"/>
    <property type="evidence" value="ECO:0007669"/>
    <property type="project" value="TreeGrafter"/>
</dbReference>
<gene>
    <name evidence="3" type="ORF">EHQ58_09545</name>
</gene>
<dbReference type="InterPro" id="IPR020904">
    <property type="entry name" value="Sc_DH/Rdtase_CS"/>
</dbReference>
<dbReference type="GO" id="GO:0016491">
    <property type="term" value="F:oxidoreductase activity"/>
    <property type="evidence" value="ECO:0007669"/>
    <property type="project" value="UniProtKB-KW"/>
</dbReference>
<evidence type="ECO:0000313" key="3">
    <source>
        <dbReference type="EMBL" id="TGL59146.1"/>
    </source>
</evidence>
<keyword evidence="4" id="KW-1185">Reference proteome</keyword>
<dbReference type="PANTHER" id="PTHR44196">
    <property type="entry name" value="DEHYDROGENASE/REDUCTASE SDR FAMILY MEMBER 7B"/>
    <property type="match status" value="1"/>
</dbReference>
<evidence type="ECO:0000256" key="1">
    <source>
        <dbReference type="ARBA" id="ARBA00006484"/>
    </source>
</evidence>
<organism evidence="3 4">
    <name type="scientific">Leptospira ognonensis</name>
    <dbReference type="NCBI Taxonomy" id="2484945"/>
    <lineage>
        <taxon>Bacteria</taxon>
        <taxon>Pseudomonadati</taxon>
        <taxon>Spirochaetota</taxon>
        <taxon>Spirochaetia</taxon>
        <taxon>Leptospirales</taxon>
        <taxon>Leptospiraceae</taxon>
        <taxon>Leptospira</taxon>
    </lineage>
</organism>
<dbReference type="AlphaFoldDB" id="A0A4R9K1Z9"/>
<dbReference type="InterPro" id="IPR002347">
    <property type="entry name" value="SDR_fam"/>
</dbReference>
<dbReference type="PANTHER" id="PTHR44196:SF3">
    <property type="entry name" value="SHORT CHAIN DEHYDROGENASE FAMILY PROTEIN"/>
    <property type="match status" value="1"/>
</dbReference>